<dbReference type="CDD" id="cd11341">
    <property type="entry name" value="AmyAc_Pullulanase_LD-like"/>
    <property type="match status" value="1"/>
</dbReference>
<evidence type="ECO:0000313" key="3">
    <source>
        <dbReference type="EMBL" id="SCZ78852.1"/>
    </source>
</evidence>
<evidence type="ECO:0000313" key="4">
    <source>
        <dbReference type="Proteomes" id="UP000199208"/>
    </source>
</evidence>
<dbReference type="InterPro" id="IPR017853">
    <property type="entry name" value="GH"/>
</dbReference>
<name>A0A1G5RXL3_9FIRM</name>
<dbReference type="SMART" id="SM00642">
    <property type="entry name" value="Aamy"/>
    <property type="match status" value="1"/>
</dbReference>
<proteinExistence type="inferred from homology"/>
<dbReference type="InterPro" id="IPR014756">
    <property type="entry name" value="Ig_E-set"/>
</dbReference>
<dbReference type="SUPFAM" id="SSF51445">
    <property type="entry name" value="(Trans)glycosidases"/>
    <property type="match status" value="1"/>
</dbReference>
<dbReference type="SUPFAM" id="SSF81296">
    <property type="entry name" value="E set domains"/>
    <property type="match status" value="1"/>
</dbReference>
<dbReference type="OrthoDB" id="9761875at2"/>
<dbReference type="InterPro" id="IPR011840">
    <property type="entry name" value="PulA_typeI"/>
</dbReference>
<dbReference type="CDD" id="cd02860">
    <property type="entry name" value="E_set_Pullulanase"/>
    <property type="match status" value="1"/>
</dbReference>
<dbReference type="GO" id="GO:0005975">
    <property type="term" value="P:carbohydrate metabolic process"/>
    <property type="evidence" value="ECO:0007669"/>
    <property type="project" value="InterPro"/>
</dbReference>
<dbReference type="Pfam" id="PF02922">
    <property type="entry name" value="CBM_48"/>
    <property type="match status" value="1"/>
</dbReference>
<reference evidence="3 4" key="1">
    <citation type="submission" date="2016-10" db="EMBL/GenBank/DDBJ databases">
        <authorList>
            <person name="de Groot N.N."/>
        </authorList>
    </citation>
    <scope>NUCLEOTIDE SEQUENCE [LARGE SCALE GENOMIC DNA]</scope>
    <source>
        <strain evidence="3 4">DSM 2784</strain>
    </source>
</reference>
<protein>
    <submittedName>
        <fullName evidence="3">Pullulanase</fullName>
    </submittedName>
</protein>
<dbReference type="Gene3D" id="3.20.20.80">
    <property type="entry name" value="Glycosidases"/>
    <property type="match status" value="1"/>
</dbReference>
<dbReference type="EMBL" id="FMWL01000005">
    <property type="protein sequence ID" value="SCZ78852.1"/>
    <property type="molecule type" value="Genomic_DNA"/>
</dbReference>
<evidence type="ECO:0000259" key="2">
    <source>
        <dbReference type="SMART" id="SM00642"/>
    </source>
</evidence>
<dbReference type="PANTHER" id="PTHR43002">
    <property type="entry name" value="GLYCOGEN DEBRANCHING ENZYME"/>
    <property type="match status" value="1"/>
</dbReference>
<dbReference type="GO" id="GO:0004553">
    <property type="term" value="F:hydrolase activity, hydrolyzing O-glycosyl compounds"/>
    <property type="evidence" value="ECO:0007669"/>
    <property type="project" value="InterPro"/>
</dbReference>
<dbReference type="Proteomes" id="UP000199208">
    <property type="component" value="Unassembled WGS sequence"/>
</dbReference>
<dbReference type="RefSeq" id="WP_092590239.1">
    <property type="nucleotide sequence ID" value="NZ_FMWL01000005.1"/>
</dbReference>
<dbReference type="Pfam" id="PF00128">
    <property type="entry name" value="Alpha-amylase"/>
    <property type="match status" value="1"/>
</dbReference>
<sequence length="629" mass="71379">MSFAHDPKLDALAERASKRTDFGVTLHPERDATKFVLWAPAASKVEVALYDTYSTHHRTTYAMHREPDGCFVLEVLSDLTDKYYTYLIRYESDEKRFEIVDPWAKAAGPNSKRGLVLDPRSLDPEGFRALPDLAPVDYGRTVIYELSVRDFTAHPTSGVAHRGLYLGLAETGTLCDGMSTGLDHLAEMGITHVHLMPVQDFVTTDELTREPYNWGYDPVLYDVPEGSFTSKLGKGNRIFELKSAIHALHKKGIRVVLDVVYNHTYESMHSHYQRMAPNYFYRMTEHGFSNGSGCGNELATERPMVRKRIMDSLLYWLEEYRVDGFRFDLMGLFDKTMVQSISKQLLSRRPDLLIYGEPWTAADTTLPEDERFGKGKQRGLGIAIFEDDYKSAMIGSPNGDSRGFIQNGVAKPDEHALRQLFSGICASMACAHHPAKLADSPSEIVHYLVTHDNLILRDKLEYSLPDADEAERLELTCLSFNLLMTSFGMPLIHSGTEFYRTKFRNDNSYNAGDAINAVCWTLKSQYCLLLEHVKQLIRFRLDTGLFSLKPDAIRRGFEPIDADCLAYSIRKDKTQYSFYHNPGEIHLVLNGMDRKSVQVVLDGLKWYPEPEIPIKVPAKGTLILKQNIL</sequence>
<dbReference type="NCBIfam" id="TIGR02104">
    <property type="entry name" value="pulA_typeI"/>
    <property type="match status" value="1"/>
</dbReference>
<dbReference type="STRING" id="1120920.SAMN03080599_01474"/>
<dbReference type="Gene3D" id="2.60.40.10">
    <property type="entry name" value="Immunoglobulins"/>
    <property type="match status" value="1"/>
</dbReference>
<evidence type="ECO:0000256" key="1">
    <source>
        <dbReference type="ARBA" id="ARBA00008061"/>
    </source>
</evidence>
<dbReference type="InterPro" id="IPR004193">
    <property type="entry name" value="Glyco_hydro_13_N"/>
</dbReference>
<dbReference type="InterPro" id="IPR006047">
    <property type="entry name" value="GH13_cat_dom"/>
</dbReference>
<organism evidence="3 4">
    <name type="scientific">Acidaminobacter hydrogenoformans DSM 2784</name>
    <dbReference type="NCBI Taxonomy" id="1120920"/>
    <lineage>
        <taxon>Bacteria</taxon>
        <taxon>Bacillati</taxon>
        <taxon>Bacillota</taxon>
        <taxon>Clostridia</taxon>
        <taxon>Peptostreptococcales</taxon>
        <taxon>Acidaminobacteraceae</taxon>
        <taxon>Acidaminobacter</taxon>
    </lineage>
</organism>
<comment type="similarity">
    <text evidence="1">Belongs to the glycosyl hydrolase 13 family.</text>
</comment>
<dbReference type="InterPro" id="IPR013783">
    <property type="entry name" value="Ig-like_fold"/>
</dbReference>
<dbReference type="AlphaFoldDB" id="A0A1G5RXL3"/>
<gene>
    <name evidence="3" type="ORF">SAMN03080599_01474</name>
</gene>
<feature type="domain" description="Glycosyl hydrolase family 13 catalytic" evidence="2">
    <location>
        <begin position="172"/>
        <end position="540"/>
    </location>
</feature>
<accession>A0A1G5RXL3</accession>
<keyword evidence="4" id="KW-1185">Reference proteome</keyword>